<sequence>MNRFPTTVTAGLLSCVLLAAATACQSETDEGPDSPVSDVTGATLHTSLGDIEVVLLPEEAPETVANFVGLAEGSKATNPTTGDDRFYDGTVFHRVIPDFMIQGGDPEGTGRGGPGYTFADEIRPDLVFDEPGKLAMANSGPNTNGSQFFVTTVATPWLDGRHTIFGEVADDASLDVAVAISLVPTDGADRPTEDVVLESVTIHRADG</sequence>
<dbReference type="InterPro" id="IPR002130">
    <property type="entry name" value="Cyclophilin-type_PPIase_dom"/>
</dbReference>
<keyword evidence="3 4" id="KW-0413">Isomerase</keyword>
<dbReference type="EC" id="5.2.1.8" evidence="4"/>
<dbReference type="SUPFAM" id="SSF50891">
    <property type="entry name" value="Cyclophilin-like"/>
    <property type="match status" value="1"/>
</dbReference>
<dbReference type="PROSITE" id="PS51257">
    <property type="entry name" value="PROKAR_LIPOPROTEIN"/>
    <property type="match status" value="1"/>
</dbReference>
<dbReference type="GO" id="GO:0016853">
    <property type="term" value="F:isomerase activity"/>
    <property type="evidence" value="ECO:0007669"/>
    <property type="project" value="UniProtKB-KW"/>
</dbReference>
<dbReference type="CDD" id="cd00317">
    <property type="entry name" value="cyclophilin"/>
    <property type="match status" value="1"/>
</dbReference>
<dbReference type="PRINTS" id="PR00153">
    <property type="entry name" value="CSAPPISMRASE"/>
</dbReference>
<dbReference type="PROSITE" id="PS00170">
    <property type="entry name" value="CSA_PPIASE_1"/>
    <property type="match status" value="1"/>
</dbReference>
<keyword evidence="4" id="KW-0732">Signal</keyword>
<protein>
    <recommendedName>
        <fullName evidence="4">Peptidyl-prolyl cis-trans isomerase</fullName>
        <shortName evidence="4">PPIase</shortName>
        <ecNumber evidence="4">5.2.1.8</ecNumber>
    </recommendedName>
</protein>
<comment type="catalytic activity">
    <reaction evidence="4">
        <text>[protein]-peptidylproline (omega=180) = [protein]-peptidylproline (omega=0)</text>
        <dbReference type="Rhea" id="RHEA:16237"/>
        <dbReference type="Rhea" id="RHEA-COMP:10747"/>
        <dbReference type="Rhea" id="RHEA-COMP:10748"/>
        <dbReference type="ChEBI" id="CHEBI:83833"/>
        <dbReference type="ChEBI" id="CHEBI:83834"/>
        <dbReference type="EC" id="5.2.1.8"/>
    </reaction>
</comment>
<dbReference type="Gene3D" id="2.40.100.10">
    <property type="entry name" value="Cyclophilin-like"/>
    <property type="match status" value="1"/>
</dbReference>
<evidence type="ECO:0000256" key="2">
    <source>
        <dbReference type="ARBA" id="ARBA00023110"/>
    </source>
</evidence>
<evidence type="ECO:0000313" key="7">
    <source>
        <dbReference type="Proteomes" id="UP000832041"/>
    </source>
</evidence>
<comment type="function">
    <text evidence="1 4">PPIases accelerate the folding of proteins. It catalyzes the cis-trans isomerization of proline imidic peptide bonds in oligopeptides.</text>
</comment>
<dbReference type="PANTHER" id="PTHR45625">
    <property type="entry name" value="PEPTIDYL-PROLYL CIS-TRANS ISOMERASE-RELATED"/>
    <property type="match status" value="1"/>
</dbReference>
<name>A0ABY4L7R1_THEAE</name>
<dbReference type="InterPro" id="IPR020892">
    <property type="entry name" value="Cyclophilin-type_PPIase_CS"/>
</dbReference>
<dbReference type="PROSITE" id="PS50072">
    <property type="entry name" value="CSA_PPIASE_2"/>
    <property type="match status" value="1"/>
</dbReference>
<gene>
    <name evidence="6" type="ORF">FOF52_15090</name>
</gene>
<dbReference type="Pfam" id="PF00160">
    <property type="entry name" value="Pro_isomerase"/>
    <property type="match status" value="1"/>
</dbReference>
<evidence type="ECO:0000256" key="4">
    <source>
        <dbReference type="RuleBase" id="RU363019"/>
    </source>
</evidence>
<keyword evidence="2 4" id="KW-0697">Rotamase</keyword>
<feature type="chain" id="PRO_5044988100" description="Peptidyl-prolyl cis-trans isomerase" evidence="4">
    <location>
        <begin position="20"/>
        <end position="207"/>
    </location>
</feature>
<proteinExistence type="inferred from homology"/>
<evidence type="ECO:0000256" key="1">
    <source>
        <dbReference type="ARBA" id="ARBA00002388"/>
    </source>
</evidence>
<evidence type="ECO:0000259" key="5">
    <source>
        <dbReference type="PROSITE" id="PS50072"/>
    </source>
</evidence>
<dbReference type="EMBL" id="CP051627">
    <property type="protein sequence ID" value="UPT22127.1"/>
    <property type="molecule type" value="Genomic_DNA"/>
</dbReference>
<evidence type="ECO:0000256" key="3">
    <source>
        <dbReference type="ARBA" id="ARBA00023235"/>
    </source>
</evidence>
<dbReference type="InterPro" id="IPR044666">
    <property type="entry name" value="Cyclophilin_A-like"/>
</dbReference>
<dbReference type="InterPro" id="IPR029000">
    <property type="entry name" value="Cyclophilin-like_dom_sf"/>
</dbReference>
<dbReference type="RefSeq" id="WP_248590614.1">
    <property type="nucleotide sequence ID" value="NZ_BAABEB010000005.1"/>
</dbReference>
<feature type="signal peptide" evidence="4">
    <location>
        <begin position="1"/>
        <end position="19"/>
    </location>
</feature>
<dbReference type="PANTHER" id="PTHR45625:SF4">
    <property type="entry name" value="PEPTIDYLPROLYL ISOMERASE DOMAIN AND WD REPEAT-CONTAINING PROTEIN 1"/>
    <property type="match status" value="1"/>
</dbReference>
<feature type="domain" description="PPIase cyclophilin-type" evidence="5">
    <location>
        <begin position="45"/>
        <end position="202"/>
    </location>
</feature>
<dbReference type="Proteomes" id="UP000832041">
    <property type="component" value="Chromosome"/>
</dbReference>
<accession>A0ABY4L7R1</accession>
<keyword evidence="7" id="KW-1185">Reference proteome</keyword>
<comment type="similarity">
    <text evidence="4">Belongs to the cyclophilin-type PPIase family.</text>
</comment>
<organism evidence="6 7">
    <name type="scientific">Thermobifida alba</name>
    <name type="common">Thermomonospora alba</name>
    <dbReference type="NCBI Taxonomy" id="53522"/>
    <lineage>
        <taxon>Bacteria</taxon>
        <taxon>Bacillati</taxon>
        <taxon>Actinomycetota</taxon>
        <taxon>Actinomycetes</taxon>
        <taxon>Streptosporangiales</taxon>
        <taxon>Nocardiopsidaceae</taxon>
        <taxon>Thermobifida</taxon>
    </lineage>
</organism>
<reference evidence="6 7" key="1">
    <citation type="submission" date="2020-04" db="EMBL/GenBank/DDBJ databases">
        <title>Thermobifida alba genome sequencing and assembly.</title>
        <authorList>
            <person name="Luzics S."/>
            <person name="Horvath B."/>
            <person name="Nagy I."/>
            <person name="Toth A."/>
            <person name="Nagy I."/>
            <person name="Kukolya J."/>
        </authorList>
    </citation>
    <scope>NUCLEOTIDE SEQUENCE [LARGE SCALE GENOMIC DNA]</scope>
    <source>
        <strain evidence="6 7">DSM 43795</strain>
    </source>
</reference>
<evidence type="ECO:0000313" key="6">
    <source>
        <dbReference type="EMBL" id="UPT22127.1"/>
    </source>
</evidence>